<reference evidence="4" key="1">
    <citation type="submission" date="2020-04" db="EMBL/GenBank/DDBJ databases">
        <title>Draft genome resource of the tomato pathogen Pseudocercospora fuligena.</title>
        <authorList>
            <person name="Zaccaron A."/>
        </authorList>
    </citation>
    <scope>NUCLEOTIDE SEQUENCE</scope>
    <source>
        <strain evidence="4">PF001</strain>
    </source>
</reference>
<name>A0A8H6RRI5_9PEZI</name>
<evidence type="ECO:0000313" key="4">
    <source>
        <dbReference type="EMBL" id="KAF7197116.1"/>
    </source>
</evidence>
<comment type="similarity">
    <text evidence="1">Belongs to the FAH family.</text>
</comment>
<keyword evidence="5" id="KW-1185">Reference proteome</keyword>
<dbReference type="EMBL" id="JABCIY010000019">
    <property type="protein sequence ID" value="KAF7197116.1"/>
    <property type="molecule type" value="Genomic_DNA"/>
</dbReference>
<sequence length="332" mass="37294">MASLRAQSLPRAFARLTNALRPCVQRRWATEANDIDGMLKKKSKWEAFPDAIRKLAVFAEHARSHNYQIPLLSKAQSGGGEFDQKKAYHIAAAIRQLREMNGEVVAGRKIGFTNTNIWHEYGISESNWSYMYQNTIIDLPSSEEITQGKTMLADLRSLNAMEPRIEPEIMFGLKSVPQPDMNDLDILSCIEWIAHGFEIVASVYPHWKFTAADTTAAFALHGLLLVGPRKMLRGNADATLLQSLQDFEVRLYRDGKELDSGHGHNVLGSPIKALRHLTELLAKDEYNKPLEAGEVVTTGTLTRAFPIQNGEHWSTKLKGIDLPGLDLRFRTE</sequence>
<accession>A0A8H6RRI5</accession>
<dbReference type="GO" id="GO:0005737">
    <property type="term" value="C:cytoplasm"/>
    <property type="evidence" value="ECO:0007669"/>
    <property type="project" value="TreeGrafter"/>
</dbReference>
<dbReference type="Pfam" id="PF01557">
    <property type="entry name" value="FAA_hydrolase"/>
    <property type="match status" value="1"/>
</dbReference>
<feature type="domain" description="Fumarylacetoacetase-like C-terminal" evidence="3">
    <location>
        <begin position="213"/>
        <end position="320"/>
    </location>
</feature>
<dbReference type="GO" id="GO:0008684">
    <property type="term" value="F:2-oxopent-4-enoate hydratase activity"/>
    <property type="evidence" value="ECO:0007669"/>
    <property type="project" value="TreeGrafter"/>
</dbReference>
<dbReference type="Proteomes" id="UP000660729">
    <property type="component" value="Unassembled WGS sequence"/>
</dbReference>
<dbReference type="InterPro" id="IPR036663">
    <property type="entry name" value="Fumarylacetoacetase_C_sf"/>
</dbReference>
<evidence type="ECO:0000259" key="3">
    <source>
        <dbReference type="Pfam" id="PF01557"/>
    </source>
</evidence>
<dbReference type="PANTHER" id="PTHR30143:SF0">
    <property type="entry name" value="2-KETO-4-PENTENOATE HYDRATASE"/>
    <property type="match status" value="1"/>
</dbReference>
<dbReference type="Gene3D" id="3.90.850.10">
    <property type="entry name" value="Fumarylacetoacetase-like, C-terminal domain"/>
    <property type="match status" value="1"/>
</dbReference>
<dbReference type="InterPro" id="IPR011234">
    <property type="entry name" value="Fumarylacetoacetase-like_C"/>
</dbReference>
<evidence type="ECO:0000313" key="5">
    <source>
        <dbReference type="Proteomes" id="UP000660729"/>
    </source>
</evidence>
<dbReference type="SUPFAM" id="SSF56529">
    <property type="entry name" value="FAH"/>
    <property type="match status" value="1"/>
</dbReference>
<dbReference type="PANTHER" id="PTHR30143">
    <property type="entry name" value="ACID HYDRATASE"/>
    <property type="match status" value="1"/>
</dbReference>
<dbReference type="InterPro" id="IPR050772">
    <property type="entry name" value="Hydratase-Decarb/MhpD_sf"/>
</dbReference>
<comment type="caution">
    <text evidence="4">The sequence shown here is derived from an EMBL/GenBank/DDBJ whole genome shotgun (WGS) entry which is preliminary data.</text>
</comment>
<dbReference type="AlphaFoldDB" id="A0A8H6RRI5"/>
<evidence type="ECO:0000256" key="1">
    <source>
        <dbReference type="ARBA" id="ARBA00010211"/>
    </source>
</evidence>
<keyword evidence="2" id="KW-0456">Lyase</keyword>
<protein>
    <submittedName>
        <fullName evidence="4">2-hydroxyhexa-2,4-dienoate hydratase</fullName>
    </submittedName>
</protein>
<proteinExistence type="inferred from homology"/>
<dbReference type="OrthoDB" id="4391601at2759"/>
<gene>
    <name evidence="4" type="ORF">HII31_01541</name>
</gene>
<evidence type="ECO:0000256" key="2">
    <source>
        <dbReference type="ARBA" id="ARBA00023239"/>
    </source>
</evidence>
<organism evidence="4 5">
    <name type="scientific">Pseudocercospora fuligena</name>
    <dbReference type="NCBI Taxonomy" id="685502"/>
    <lineage>
        <taxon>Eukaryota</taxon>
        <taxon>Fungi</taxon>
        <taxon>Dikarya</taxon>
        <taxon>Ascomycota</taxon>
        <taxon>Pezizomycotina</taxon>
        <taxon>Dothideomycetes</taxon>
        <taxon>Dothideomycetidae</taxon>
        <taxon>Mycosphaerellales</taxon>
        <taxon>Mycosphaerellaceae</taxon>
        <taxon>Pseudocercospora</taxon>
    </lineage>
</organism>